<sequence>MLPRIRAALREAWQVVRGVVGENAYEKYLEHHRLHHPDAQPLSEREFWRQHIDRGDRNPGARCC</sequence>
<evidence type="ECO:0000313" key="1">
    <source>
        <dbReference type="EMBL" id="KEI45400.1"/>
    </source>
</evidence>
<dbReference type="AlphaFoldDB" id="A0A073B199"/>
<comment type="caution">
    <text evidence="1">The sequence shown here is derived from an EMBL/GenBank/DDBJ whole genome shotgun (WGS) entry which is preliminary data.</text>
</comment>
<evidence type="ECO:0008006" key="3">
    <source>
        <dbReference type="Google" id="ProtNLM"/>
    </source>
</evidence>
<dbReference type="Proteomes" id="UP000031419">
    <property type="component" value="Unassembled WGS sequence"/>
</dbReference>
<name>A0A073B199_9PSEU</name>
<accession>A0A073B199</accession>
<organism evidence="1 2">
    <name type="scientific">Saccharopolyspora rectivirgula</name>
    <dbReference type="NCBI Taxonomy" id="28042"/>
    <lineage>
        <taxon>Bacteria</taxon>
        <taxon>Bacillati</taxon>
        <taxon>Actinomycetota</taxon>
        <taxon>Actinomycetes</taxon>
        <taxon>Pseudonocardiales</taxon>
        <taxon>Pseudonocardiaceae</taxon>
        <taxon>Saccharopolyspora</taxon>
    </lineage>
</organism>
<proteinExistence type="predicted"/>
<dbReference type="eggNOG" id="COG2879">
    <property type="taxonomic scope" value="Bacteria"/>
</dbReference>
<dbReference type="STRING" id="28042.GU90_04660"/>
<dbReference type="InterPro" id="IPR007423">
    <property type="entry name" value="Sel_put"/>
</dbReference>
<gene>
    <name evidence="1" type="ORF">GU90_04660</name>
</gene>
<protein>
    <recommendedName>
        <fullName evidence="3">YbdD/YjiX family protein</fullName>
    </recommendedName>
</protein>
<evidence type="ECO:0000313" key="2">
    <source>
        <dbReference type="Proteomes" id="UP000031419"/>
    </source>
</evidence>
<keyword evidence="2" id="KW-1185">Reference proteome</keyword>
<dbReference type="EMBL" id="JNVU01000013">
    <property type="protein sequence ID" value="KEI45400.1"/>
    <property type="molecule type" value="Genomic_DNA"/>
</dbReference>
<dbReference type="Pfam" id="PF04328">
    <property type="entry name" value="Sel_put"/>
    <property type="match status" value="1"/>
</dbReference>
<reference evidence="1 2" key="1">
    <citation type="submission" date="2014-06" db="EMBL/GenBank/DDBJ databases">
        <title>Saccharopolyspora rectivirgula DSM-43113 Genome sequencing.</title>
        <authorList>
            <person name="Barrera C."/>
            <person name="Millon L."/>
            <person name="Rognon B."/>
            <person name="Zaugg C."/>
            <person name="Monod M."/>
        </authorList>
    </citation>
    <scope>NUCLEOTIDE SEQUENCE [LARGE SCALE GENOMIC DNA]</scope>
    <source>
        <strain evidence="1 2">DSM 43113</strain>
    </source>
</reference>